<gene>
    <name evidence="1" type="ordered locus">Rsl_1010</name>
</gene>
<evidence type="ECO:0000313" key="2">
    <source>
        <dbReference type="Proteomes" id="UP000005443"/>
    </source>
</evidence>
<organism evidence="1 2">
    <name type="scientific">Rickettsia slovaca (strain 13-B)</name>
    <dbReference type="NCBI Taxonomy" id="941638"/>
    <lineage>
        <taxon>Bacteria</taxon>
        <taxon>Pseudomonadati</taxon>
        <taxon>Pseudomonadota</taxon>
        <taxon>Alphaproteobacteria</taxon>
        <taxon>Rickettsiales</taxon>
        <taxon>Rickettsiaceae</taxon>
        <taxon>Rickettsieae</taxon>
        <taxon>Rickettsia</taxon>
        <taxon>spotted fever group</taxon>
    </lineage>
</organism>
<sequence length="43" mass="4430">MSGTTKNINAKGAASMGLDSWLGVTVGANITHSFSLDTNSNIF</sequence>
<protein>
    <submittedName>
        <fullName evidence="1">Uncharacterized protein</fullName>
    </submittedName>
</protein>
<name>A0ABN4A836_RICS1</name>
<dbReference type="EMBL" id="CP002428">
    <property type="protein sequence ID" value="AEV92432.1"/>
    <property type="molecule type" value="Genomic_DNA"/>
</dbReference>
<proteinExistence type="predicted"/>
<reference evidence="1 2" key="1">
    <citation type="journal article" date="2012" name="J. Bacteriol.">
        <title>Complete genome sequence of Rickettsia slovaca, the agent of tick-borne lymphadenitis.</title>
        <authorList>
            <person name="Fournier P.E."/>
            <person name="El Karkouri K."/>
            <person name="Robert C."/>
            <person name="Medigue C."/>
            <person name="Raoult D."/>
        </authorList>
    </citation>
    <scope>NUCLEOTIDE SEQUENCE [LARGE SCALE GENOMIC DNA]</scope>
    <source>
        <strain evidence="1 2">13-B</strain>
    </source>
</reference>
<dbReference type="RefSeq" id="WP_014273625.1">
    <property type="nucleotide sequence ID" value="NC_016639.1"/>
</dbReference>
<accession>A0ABN4A836</accession>
<evidence type="ECO:0000313" key="1">
    <source>
        <dbReference type="EMBL" id="AEV92432.1"/>
    </source>
</evidence>
<dbReference type="Proteomes" id="UP000005443">
    <property type="component" value="Chromosome"/>
</dbReference>
<keyword evidence="2" id="KW-1185">Reference proteome</keyword>